<dbReference type="Proteomes" id="UP000188320">
    <property type="component" value="Unassembled WGS sequence"/>
</dbReference>
<proteinExistence type="predicted"/>
<organism evidence="2 3">
    <name type="scientific">Zancudomyces culisetae</name>
    <name type="common">Gut fungus</name>
    <name type="synonym">Smittium culisetae</name>
    <dbReference type="NCBI Taxonomy" id="1213189"/>
    <lineage>
        <taxon>Eukaryota</taxon>
        <taxon>Fungi</taxon>
        <taxon>Fungi incertae sedis</taxon>
        <taxon>Zoopagomycota</taxon>
        <taxon>Kickxellomycotina</taxon>
        <taxon>Harpellomycetes</taxon>
        <taxon>Harpellales</taxon>
        <taxon>Legeriomycetaceae</taxon>
        <taxon>Zancudomyces</taxon>
    </lineage>
</organism>
<gene>
    <name evidence="2" type="ORF">AX774_g3325</name>
</gene>
<reference evidence="3" key="1">
    <citation type="submission" date="2017-01" db="EMBL/GenBank/DDBJ databases">
        <authorList>
            <person name="Wang Y."/>
            <person name="White M."/>
            <person name="Kvist S."/>
            <person name="Moncalvo J.-M."/>
        </authorList>
    </citation>
    <scope>NUCLEOTIDE SEQUENCE [LARGE SCALE GENOMIC DNA]</scope>
    <source>
        <strain evidence="3">COL-18-3</strain>
    </source>
</reference>
<accession>A0A1R1PQM3</accession>
<evidence type="ECO:0000256" key="1">
    <source>
        <dbReference type="SAM" id="MobiDB-lite"/>
    </source>
</evidence>
<name>A0A1R1PQM3_ZANCU</name>
<feature type="compositionally biased region" description="Polar residues" evidence="1">
    <location>
        <begin position="163"/>
        <end position="172"/>
    </location>
</feature>
<feature type="region of interest" description="Disordered" evidence="1">
    <location>
        <begin position="101"/>
        <end position="173"/>
    </location>
</feature>
<evidence type="ECO:0000313" key="3">
    <source>
        <dbReference type="Proteomes" id="UP000188320"/>
    </source>
</evidence>
<protein>
    <submittedName>
        <fullName evidence="2">Uncharacterized protein</fullName>
    </submittedName>
</protein>
<evidence type="ECO:0000313" key="2">
    <source>
        <dbReference type="EMBL" id="OMH83172.1"/>
    </source>
</evidence>
<dbReference type="EMBL" id="LSSK01000488">
    <property type="protein sequence ID" value="OMH83172.1"/>
    <property type="molecule type" value="Genomic_DNA"/>
</dbReference>
<keyword evidence="3" id="KW-1185">Reference proteome</keyword>
<feature type="compositionally biased region" description="Low complexity" evidence="1">
    <location>
        <begin position="126"/>
        <end position="143"/>
    </location>
</feature>
<comment type="caution">
    <text evidence="2">The sequence shown here is derived from an EMBL/GenBank/DDBJ whole genome shotgun (WGS) entry which is preliminary data.</text>
</comment>
<dbReference type="AlphaFoldDB" id="A0A1R1PQM3"/>
<sequence length="222" mass="24266">MSNSQAEYVDIEIDKNTNSTATATATTTANSNINEDTSIHRSIRNSKYNSSPQLQTATIALGRLEISTGSRGSINNNSVNQNQNQNQNVNVNYINDKASSETKYNAGPIGEEERAQGRKSSHSLASYSDNNSDNGRSSSYNNRAWSRENGRADLSAVDGATRTAGSDTQGGDRSNVELFSIHKADYGQGVQAHEYGRYKRAKDDREYGAAQDRCEQYGRVFG</sequence>